<keyword evidence="3" id="KW-1185">Reference proteome</keyword>
<evidence type="ECO:0000313" key="2">
    <source>
        <dbReference type="EMBL" id="CAE1271649.1"/>
    </source>
</evidence>
<dbReference type="InterPro" id="IPR030791">
    <property type="entry name" value="Rotatin"/>
</dbReference>
<accession>A0A812CDL5</accession>
<proteinExistence type="predicted"/>
<dbReference type="Pfam" id="PF14726">
    <property type="entry name" value="RTTN_N"/>
    <property type="match status" value="1"/>
</dbReference>
<name>A0A812CDL5_ACAPH</name>
<dbReference type="PANTHER" id="PTHR31691">
    <property type="entry name" value="ROTATIN"/>
    <property type="match status" value="1"/>
</dbReference>
<evidence type="ECO:0000259" key="1">
    <source>
        <dbReference type="Pfam" id="PF14726"/>
    </source>
</evidence>
<reference evidence="2" key="1">
    <citation type="submission" date="2021-01" db="EMBL/GenBank/DDBJ databases">
        <authorList>
            <person name="Li R."/>
            <person name="Bekaert M."/>
        </authorList>
    </citation>
    <scope>NUCLEOTIDE SEQUENCE</scope>
    <source>
        <strain evidence="2">Farmed</strain>
    </source>
</reference>
<dbReference type="GO" id="GO:0010457">
    <property type="term" value="P:centriole-centriole cohesion"/>
    <property type="evidence" value="ECO:0007669"/>
    <property type="project" value="TreeGrafter"/>
</dbReference>
<evidence type="ECO:0000313" key="3">
    <source>
        <dbReference type="Proteomes" id="UP000597762"/>
    </source>
</evidence>
<dbReference type="GO" id="GO:0036064">
    <property type="term" value="C:ciliary basal body"/>
    <property type="evidence" value="ECO:0007669"/>
    <property type="project" value="InterPro"/>
</dbReference>
<dbReference type="GO" id="GO:0005813">
    <property type="term" value="C:centrosome"/>
    <property type="evidence" value="ECO:0007669"/>
    <property type="project" value="InterPro"/>
</dbReference>
<dbReference type="AlphaFoldDB" id="A0A812CDL5"/>
<dbReference type="GO" id="GO:0005814">
    <property type="term" value="C:centriole"/>
    <property type="evidence" value="ECO:0007669"/>
    <property type="project" value="TreeGrafter"/>
</dbReference>
<protein>
    <recommendedName>
        <fullName evidence="1">Rotatin N-terminal domain-containing protein</fullName>
    </recommendedName>
</protein>
<dbReference type="GO" id="GO:0007099">
    <property type="term" value="P:centriole replication"/>
    <property type="evidence" value="ECO:0007669"/>
    <property type="project" value="TreeGrafter"/>
</dbReference>
<dbReference type="InterPro" id="IPR029249">
    <property type="entry name" value="Rotatin_N"/>
</dbReference>
<organism evidence="2 3">
    <name type="scientific">Acanthosepion pharaonis</name>
    <name type="common">Pharaoh cuttlefish</name>
    <name type="synonym">Sepia pharaonis</name>
    <dbReference type="NCBI Taxonomy" id="158019"/>
    <lineage>
        <taxon>Eukaryota</taxon>
        <taxon>Metazoa</taxon>
        <taxon>Spiralia</taxon>
        <taxon>Lophotrochozoa</taxon>
        <taxon>Mollusca</taxon>
        <taxon>Cephalopoda</taxon>
        <taxon>Coleoidea</taxon>
        <taxon>Decapodiformes</taxon>
        <taxon>Sepiida</taxon>
        <taxon>Sepiina</taxon>
        <taxon>Sepiidae</taxon>
        <taxon>Acanthosepion</taxon>
    </lineage>
</organism>
<dbReference type="EMBL" id="CAHIKZ030001664">
    <property type="protein sequence ID" value="CAE1271649.1"/>
    <property type="molecule type" value="Genomic_DNA"/>
</dbReference>
<sequence length="93" mass="10990">MSTSLRDDVNLARIFEKLGHQLEEIRVRALTNILSKLDHKLVSLHDLIQEKHFLIRLLEWFNFPNAPKQSEVIDLMYQLSQVHDFDSKGAFRM</sequence>
<comment type="caution">
    <text evidence="2">The sequence shown here is derived from an EMBL/GenBank/DDBJ whole genome shotgun (WGS) entry which is preliminary data.</text>
</comment>
<dbReference type="GO" id="GO:0032053">
    <property type="term" value="P:ciliary basal body organization"/>
    <property type="evidence" value="ECO:0007669"/>
    <property type="project" value="TreeGrafter"/>
</dbReference>
<dbReference type="Proteomes" id="UP000597762">
    <property type="component" value="Unassembled WGS sequence"/>
</dbReference>
<dbReference type="OrthoDB" id="6159051at2759"/>
<feature type="domain" description="Rotatin N-terminal" evidence="1">
    <location>
        <begin position="24"/>
        <end position="81"/>
    </location>
</feature>
<gene>
    <name evidence="2" type="ORF">SPHA_37320</name>
</gene>
<dbReference type="PANTHER" id="PTHR31691:SF1">
    <property type="entry name" value="ROTATIN"/>
    <property type="match status" value="1"/>
</dbReference>